<dbReference type="InterPro" id="IPR001214">
    <property type="entry name" value="SET_dom"/>
</dbReference>
<dbReference type="CDD" id="cd20071">
    <property type="entry name" value="SET_SMYD"/>
    <property type="match status" value="1"/>
</dbReference>
<evidence type="ECO:0000259" key="6">
    <source>
        <dbReference type="PROSITE" id="PS50865"/>
    </source>
</evidence>
<dbReference type="AlphaFoldDB" id="A0A2P2I598"/>
<name>A0A2P2I598_9CRUS</name>
<sequence length="525" mass="59403">MPSSNIMDEQQTTCIVCGSAANQRCSRCHVTSYCNREHQKSHWKQHKTDCRPYVVQENLILGKYLVASRDLAAGELLLKDVPIVLGLRQITMPVCVSCSASVNGSHCCSECGWPLCSPECQRVILHKPECQASKCRGSKVVISKFFQINEMYECITPLRCLWLKQNEPKKWDQLMTMESHLDARQKSKATELDKTNVIDFVRGYLKYQDFVDEDVYKVCGILEVNGFEIPAPNFVGLYANACRLEHSCVPNTSRSFDEQMNVVIRAAVPIKKGDHITISYTDQMWGTSSRQLHLNTTKYFTCECDRCLDPTELGTHYSSIVCQNCSALITPPKIRTDNWFCTSCNKTVPAEYVTKLLKTWGEILANLRGNIADSEDFLKSTETDFSENHHYRTDVKLALVQLIGKQNENQLAGLTDDQLKTKLHLGKEVLEVADCFSPGCTRLRGLLQFEIGMTLWEQHRRQPKTIRTSKAAAPMLKESEICLTEAHQVLSVEFSMQDEHQVAQQAAEVKLLVAKAITKCKGKKK</sequence>
<dbReference type="InterPro" id="IPR046341">
    <property type="entry name" value="SET_dom_sf"/>
</dbReference>
<dbReference type="PROSITE" id="PS50865">
    <property type="entry name" value="ZF_MYND_2"/>
    <property type="match status" value="1"/>
</dbReference>
<evidence type="ECO:0000256" key="1">
    <source>
        <dbReference type="ARBA" id="ARBA00022723"/>
    </source>
</evidence>
<dbReference type="SUPFAM" id="SSF82199">
    <property type="entry name" value="SET domain"/>
    <property type="match status" value="1"/>
</dbReference>
<dbReference type="PANTHER" id="PTHR46455">
    <property type="entry name" value="SET AND MYND DOMAIN CONTAINING, ARTHROPOD-SPECIFIC, MEMBER 4, ISOFORM A"/>
    <property type="match status" value="1"/>
</dbReference>
<dbReference type="GO" id="GO:0008270">
    <property type="term" value="F:zinc ion binding"/>
    <property type="evidence" value="ECO:0007669"/>
    <property type="project" value="UniProtKB-KW"/>
</dbReference>
<dbReference type="InterPro" id="IPR002893">
    <property type="entry name" value="Znf_MYND"/>
</dbReference>
<dbReference type="SUPFAM" id="SSF144232">
    <property type="entry name" value="HIT/MYND zinc finger-like"/>
    <property type="match status" value="1"/>
</dbReference>
<dbReference type="Gene3D" id="2.170.270.10">
    <property type="entry name" value="SET domain"/>
    <property type="match status" value="1"/>
</dbReference>
<keyword evidence="1" id="KW-0479">Metal-binding</keyword>
<protein>
    <submittedName>
        <fullName evidence="7">Protein msta-like</fullName>
    </submittedName>
</protein>
<keyword evidence="3" id="KW-0862">Zinc</keyword>
<organism evidence="7">
    <name type="scientific">Hirondellea gigas</name>
    <dbReference type="NCBI Taxonomy" id="1518452"/>
    <lineage>
        <taxon>Eukaryota</taxon>
        <taxon>Metazoa</taxon>
        <taxon>Ecdysozoa</taxon>
        <taxon>Arthropoda</taxon>
        <taxon>Crustacea</taxon>
        <taxon>Multicrustacea</taxon>
        <taxon>Malacostraca</taxon>
        <taxon>Eumalacostraca</taxon>
        <taxon>Peracarida</taxon>
        <taxon>Amphipoda</taxon>
        <taxon>Amphilochidea</taxon>
        <taxon>Lysianassida</taxon>
        <taxon>Lysianassidira</taxon>
        <taxon>Lysianassoidea</taxon>
        <taxon>Lysianassidae</taxon>
        <taxon>Hirondellea</taxon>
    </lineage>
</organism>
<proteinExistence type="evidence at transcript level"/>
<dbReference type="GO" id="GO:0008170">
    <property type="term" value="F:N-methyltransferase activity"/>
    <property type="evidence" value="ECO:0007669"/>
    <property type="project" value="UniProtKB-ARBA"/>
</dbReference>
<dbReference type="GO" id="GO:0008276">
    <property type="term" value="F:protein methyltransferase activity"/>
    <property type="evidence" value="ECO:0007669"/>
    <property type="project" value="UniProtKB-ARBA"/>
</dbReference>
<dbReference type="EMBL" id="IACF01003444">
    <property type="protein sequence ID" value="LAB69060.1"/>
    <property type="molecule type" value="mRNA"/>
</dbReference>
<evidence type="ECO:0000259" key="5">
    <source>
        <dbReference type="PROSITE" id="PS50280"/>
    </source>
</evidence>
<dbReference type="Pfam" id="PF01753">
    <property type="entry name" value="zf-MYND"/>
    <property type="match status" value="1"/>
</dbReference>
<dbReference type="Gene3D" id="1.10.220.160">
    <property type="match status" value="1"/>
</dbReference>
<feature type="domain" description="MYND-type" evidence="6">
    <location>
        <begin position="14"/>
        <end position="50"/>
    </location>
</feature>
<evidence type="ECO:0000256" key="3">
    <source>
        <dbReference type="ARBA" id="ARBA00022833"/>
    </source>
</evidence>
<dbReference type="GO" id="GO:0008757">
    <property type="term" value="F:S-adenosylmethionine-dependent methyltransferase activity"/>
    <property type="evidence" value="ECO:0007669"/>
    <property type="project" value="UniProtKB-ARBA"/>
</dbReference>
<dbReference type="PANTHER" id="PTHR46455:SF4">
    <property type="entry name" value="GH11294P"/>
    <property type="match status" value="1"/>
</dbReference>
<evidence type="ECO:0000256" key="2">
    <source>
        <dbReference type="ARBA" id="ARBA00022771"/>
    </source>
</evidence>
<dbReference type="PROSITE" id="PS50280">
    <property type="entry name" value="SET"/>
    <property type="match status" value="1"/>
</dbReference>
<dbReference type="Gene3D" id="6.10.140.2220">
    <property type="match status" value="2"/>
</dbReference>
<reference evidence="7" key="1">
    <citation type="journal article" date="2018" name="Biosci. Biotechnol. Biochem.">
        <title>Polysaccharide hydrolase of the hadal zone amphipods Hirondellea gigas.</title>
        <authorList>
            <person name="Kobayashi H."/>
            <person name="Nagahama T."/>
            <person name="Arai W."/>
            <person name="Sasagawa Y."/>
            <person name="Umeda M."/>
            <person name="Hayashi T."/>
            <person name="Nikaido I."/>
            <person name="Watanabe H."/>
            <person name="Oguri K."/>
            <person name="Kitazato H."/>
            <person name="Fujioka K."/>
            <person name="Kido Y."/>
            <person name="Takami H."/>
        </authorList>
    </citation>
    <scope>NUCLEOTIDE SEQUENCE</scope>
    <source>
        <tissue evidence="7">Whole body</tissue>
    </source>
</reference>
<evidence type="ECO:0000313" key="7">
    <source>
        <dbReference type="EMBL" id="LAB69060.1"/>
    </source>
</evidence>
<dbReference type="InterPro" id="IPR053010">
    <property type="entry name" value="SET_SmydA-8"/>
</dbReference>
<accession>A0A2P2I598</accession>
<feature type="domain" description="SET" evidence="5">
    <location>
        <begin position="41"/>
        <end position="281"/>
    </location>
</feature>
<keyword evidence="2 4" id="KW-0863">Zinc-finger</keyword>
<dbReference type="Pfam" id="PF00856">
    <property type="entry name" value="SET"/>
    <property type="match status" value="1"/>
</dbReference>
<evidence type="ECO:0000256" key="4">
    <source>
        <dbReference type="PROSITE-ProRule" id="PRU00134"/>
    </source>
</evidence>
<dbReference type="PROSITE" id="PS01360">
    <property type="entry name" value="ZF_MYND_1"/>
    <property type="match status" value="1"/>
</dbReference>